<protein>
    <submittedName>
        <fullName evidence="2">Uncharacterized protein</fullName>
    </submittedName>
</protein>
<reference evidence="2" key="1">
    <citation type="journal article" date="2019" name="Sci. Rep.">
        <title>Draft genome of Tanacetum cinerariifolium, the natural source of mosquito coil.</title>
        <authorList>
            <person name="Yamashiro T."/>
            <person name="Shiraishi A."/>
            <person name="Satake H."/>
            <person name="Nakayama K."/>
        </authorList>
    </citation>
    <scope>NUCLEOTIDE SEQUENCE</scope>
</reference>
<gene>
    <name evidence="2" type="ORF">Tci_929690</name>
</gene>
<organism evidence="2">
    <name type="scientific">Tanacetum cinerariifolium</name>
    <name type="common">Dalmatian daisy</name>
    <name type="synonym">Chrysanthemum cinerariifolium</name>
    <dbReference type="NCBI Taxonomy" id="118510"/>
    <lineage>
        <taxon>Eukaryota</taxon>
        <taxon>Viridiplantae</taxon>
        <taxon>Streptophyta</taxon>
        <taxon>Embryophyta</taxon>
        <taxon>Tracheophyta</taxon>
        <taxon>Spermatophyta</taxon>
        <taxon>Magnoliopsida</taxon>
        <taxon>eudicotyledons</taxon>
        <taxon>Gunneridae</taxon>
        <taxon>Pentapetalae</taxon>
        <taxon>asterids</taxon>
        <taxon>campanulids</taxon>
        <taxon>Asterales</taxon>
        <taxon>Asteraceae</taxon>
        <taxon>Asteroideae</taxon>
        <taxon>Anthemideae</taxon>
        <taxon>Anthemidinae</taxon>
        <taxon>Tanacetum</taxon>
    </lineage>
</organism>
<feature type="compositionally biased region" description="Basic residues" evidence="1">
    <location>
        <begin position="73"/>
        <end position="85"/>
    </location>
</feature>
<dbReference type="EMBL" id="BKCJ011844277">
    <property type="protein sequence ID" value="GFD57721.1"/>
    <property type="molecule type" value="Genomic_DNA"/>
</dbReference>
<sequence>CTSQQQCAWGGIGKLIPNKDSMPCATPLEEAVHEISRVANGTRLPVRQIGHMHLSSSAEATNQITPSVQRIRQPPRCRKKNPPRP</sequence>
<evidence type="ECO:0000313" key="2">
    <source>
        <dbReference type="EMBL" id="GFD57721.1"/>
    </source>
</evidence>
<proteinExistence type="predicted"/>
<name>A0A699XLH9_TANCI</name>
<feature type="compositionally biased region" description="Polar residues" evidence="1">
    <location>
        <begin position="55"/>
        <end position="70"/>
    </location>
</feature>
<feature type="region of interest" description="Disordered" evidence="1">
    <location>
        <begin position="55"/>
        <end position="85"/>
    </location>
</feature>
<evidence type="ECO:0000256" key="1">
    <source>
        <dbReference type="SAM" id="MobiDB-lite"/>
    </source>
</evidence>
<dbReference type="AlphaFoldDB" id="A0A699XLH9"/>
<feature type="non-terminal residue" evidence="2">
    <location>
        <position position="1"/>
    </location>
</feature>
<accession>A0A699XLH9</accession>
<comment type="caution">
    <text evidence="2">The sequence shown here is derived from an EMBL/GenBank/DDBJ whole genome shotgun (WGS) entry which is preliminary data.</text>
</comment>